<protein>
    <submittedName>
        <fullName evidence="1">T9SS type A sorting domain-containing protein</fullName>
    </submittedName>
</protein>
<gene>
    <name evidence="1" type="ORF">ENW73_01735</name>
</gene>
<comment type="caution">
    <text evidence="1">The sequence shown here is derived from an EMBL/GenBank/DDBJ whole genome shotgun (WGS) entry which is preliminary data.</text>
</comment>
<dbReference type="AlphaFoldDB" id="A0A7C6E9L0"/>
<sequence length="553" mass="61552">MNSFKILILIVSIIVTAIYSQPLPAKTYGGQNSERCYALINLLGDNGYLLAGWTRSFGPGTPNASNVLIVKTDSMGMVQNASISIGEHDDEAYSMVRTHDDGAAVTGWTKSYGVGTPQFSNIFILRFDSFGSLLWSRVYGGLDDDQAYSIIETSDSGFAVVGWTKSFGPAPFPNILVMKLDPMGFIQWSKVYWVFPNHIEDEGYDIVEIPLPDTMFRYVVVGRAKISSPLNFDAYSLILTQNGNISFVTGYPGEFEEEAYSVIWDGTGFAVAGWTNSYGPGAPDFANIFVFKSLLPIGVIWRIVYGWSANDEKCLDDQSLIQTIDGGYAIAGWTKSFGPGVPNPNFLITKLFPNGGFQWSRVHPSMPGAQFDEAYPMIHNYFGGYAIAGWTNSFGVGMDDFHLLALDPLGNRPVCVLEAFPPYDTLFYHMPIEMEQYEFRPELDSMPIIDTIVEETDICPVVDIKNAPSEPKTKTENEIQIKGSVIEFTLKNRSKIHLQIFNLAGRYIKTLAQGHFDVGTYRLNLPTEFEPGIYFINLQIEKGSSLTVKYIKF</sequence>
<reference evidence="1" key="1">
    <citation type="journal article" date="2020" name="mSystems">
        <title>Genome- and Community-Level Interaction Insights into Carbon Utilization and Element Cycling Functions of Hydrothermarchaeota in Hydrothermal Sediment.</title>
        <authorList>
            <person name="Zhou Z."/>
            <person name="Liu Y."/>
            <person name="Xu W."/>
            <person name="Pan J."/>
            <person name="Luo Z.H."/>
            <person name="Li M."/>
        </authorList>
    </citation>
    <scope>NUCLEOTIDE SEQUENCE [LARGE SCALE GENOMIC DNA]</scope>
    <source>
        <strain evidence="1">SpSt-876</strain>
    </source>
</reference>
<name>A0A7C6E9L0_UNCW3</name>
<dbReference type="EMBL" id="DTLI01000040">
    <property type="protein sequence ID" value="HHS51574.1"/>
    <property type="molecule type" value="Genomic_DNA"/>
</dbReference>
<dbReference type="PANTHER" id="PTHR42754">
    <property type="entry name" value="ENDOGLUCANASE"/>
    <property type="match status" value="1"/>
</dbReference>
<dbReference type="PANTHER" id="PTHR42754:SF1">
    <property type="entry name" value="LIPOPROTEIN"/>
    <property type="match status" value="1"/>
</dbReference>
<accession>A0A7C6E9L0</accession>
<dbReference type="NCBIfam" id="TIGR04183">
    <property type="entry name" value="Por_Secre_tail"/>
    <property type="match status" value="1"/>
</dbReference>
<dbReference type="InterPro" id="IPR026444">
    <property type="entry name" value="Secre_tail"/>
</dbReference>
<organism evidence="1">
    <name type="scientific">candidate division WOR-3 bacterium</name>
    <dbReference type="NCBI Taxonomy" id="2052148"/>
    <lineage>
        <taxon>Bacteria</taxon>
        <taxon>Bacteria division WOR-3</taxon>
    </lineage>
</organism>
<evidence type="ECO:0000313" key="1">
    <source>
        <dbReference type="EMBL" id="HHS51574.1"/>
    </source>
</evidence>
<proteinExistence type="predicted"/>